<dbReference type="GO" id="GO:0016020">
    <property type="term" value="C:membrane"/>
    <property type="evidence" value="ECO:0007669"/>
    <property type="project" value="UniProtKB-SubCell"/>
</dbReference>
<feature type="transmembrane region" description="Helical" evidence="6">
    <location>
        <begin position="63"/>
        <end position="84"/>
    </location>
</feature>
<keyword evidence="8" id="KW-1185">Reference proteome</keyword>
<protein>
    <submittedName>
        <fullName evidence="7">AI-2E family transporter</fullName>
    </submittedName>
</protein>
<feature type="transmembrane region" description="Helical" evidence="6">
    <location>
        <begin position="296"/>
        <end position="329"/>
    </location>
</feature>
<dbReference type="Proteomes" id="UP001139006">
    <property type="component" value="Unassembled WGS sequence"/>
</dbReference>
<feature type="transmembrane region" description="Helical" evidence="6">
    <location>
        <begin position="139"/>
        <end position="162"/>
    </location>
</feature>
<dbReference type="RefSeq" id="WP_253359881.1">
    <property type="nucleotide sequence ID" value="NZ_JAIULA010000006.1"/>
</dbReference>
<proteinExistence type="inferred from homology"/>
<dbReference type="PANTHER" id="PTHR21716">
    <property type="entry name" value="TRANSMEMBRANE PROTEIN"/>
    <property type="match status" value="1"/>
</dbReference>
<gene>
    <name evidence="7" type="ORF">LB941_04165</name>
</gene>
<feature type="transmembrane region" description="Helical" evidence="6">
    <location>
        <begin position="192"/>
        <end position="222"/>
    </location>
</feature>
<evidence type="ECO:0000256" key="4">
    <source>
        <dbReference type="ARBA" id="ARBA00022989"/>
    </source>
</evidence>
<reference evidence="7 8" key="1">
    <citation type="journal article" date="2023" name="Int. J. Syst. Evol. Microbiol.">
        <title>Ligilactobacillus ubinensis sp. nov., a novel species isolated from the wild ferment of a durian fruit (Durio zibethinus).</title>
        <authorList>
            <person name="Heng Y.C."/>
            <person name="Menon N."/>
            <person name="Chen B."/>
            <person name="Loo B.Z.L."/>
            <person name="Wong G.W.J."/>
            <person name="Lim A.C.H."/>
            <person name="Silvaraju S."/>
            <person name="Kittelmann S."/>
        </authorList>
    </citation>
    <scope>NUCLEOTIDE SEQUENCE [LARGE SCALE GENOMIC DNA]</scope>
    <source>
        <strain evidence="7 8">WILCCON 0076</strain>
    </source>
</reference>
<keyword evidence="5 6" id="KW-0472">Membrane</keyword>
<accession>A0A9X2JLX2</accession>
<comment type="subcellular location">
    <subcellularLocation>
        <location evidence="1">Membrane</location>
        <topology evidence="1">Multi-pass membrane protein</topology>
    </subcellularLocation>
</comment>
<comment type="caution">
    <text evidence="7">The sequence shown here is derived from an EMBL/GenBank/DDBJ whole genome shotgun (WGS) entry which is preliminary data.</text>
</comment>
<feature type="transmembrane region" description="Helical" evidence="6">
    <location>
        <begin position="264"/>
        <end position="284"/>
    </location>
</feature>
<comment type="similarity">
    <text evidence="2">Belongs to the autoinducer-2 exporter (AI-2E) (TC 2.A.86) family.</text>
</comment>
<evidence type="ECO:0000313" key="7">
    <source>
        <dbReference type="EMBL" id="MCP0886531.1"/>
    </source>
</evidence>
<evidence type="ECO:0000256" key="2">
    <source>
        <dbReference type="ARBA" id="ARBA00009773"/>
    </source>
</evidence>
<name>A0A9X2JLX2_9LACO</name>
<dbReference type="InterPro" id="IPR002549">
    <property type="entry name" value="AI-2E-like"/>
</dbReference>
<keyword evidence="3 6" id="KW-0812">Transmembrane</keyword>
<evidence type="ECO:0000256" key="5">
    <source>
        <dbReference type="ARBA" id="ARBA00023136"/>
    </source>
</evidence>
<evidence type="ECO:0000256" key="1">
    <source>
        <dbReference type="ARBA" id="ARBA00004141"/>
    </source>
</evidence>
<evidence type="ECO:0000256" key="3">
    <source>
        <dbReference type="ARBA" id="ARBA00022692"/>
    </source>
</evidence>
<organism evidence="7 8">
    <name type="scientific">Ligilactobacillus ubinensis</name>
    <dbReference type="NCBI Taxonomy" id="2876789"/>
    <lineage>
        <taxon>Bacteria</taxon>
        <taxon>Bacillati</taxon>
        <taxon>Bacillota</taxon>
        <taxon>Bacilli</taxon>
        <taxon>Lactobacillales</taxon>
        <taxon>Lactobacillaceae</taxon>
        <taxon>Ligilactobacillus</taxon>
    </lineage>
</organism>
<evidence type="ECO:0000256" key="6">
    <source>
        <dbReference type="SAM" id="Phobius"/>
    </source>
</evidence>
<keyword evidence="4 6" id="KW-1133">Transmembrane helix</keyword>
<evidence type="ECO:0000313" key="8">
    <source>
        <dbReference type="Proteomes" id="UP001139006"/>
    </source>
</evidence>
<dbReference type="PANTHER" id="PTHR21716:SF62">
    <property type="entry name" value="TRANSPORT PROTEIN YDBI-RELATED"/>
    <property type="match status" value="1"/>
</dbReference>
<dbReference type="AlphaFoldDB" id="A0A9X2JLX2"/>
<dbReference type="GO" id="GO:0055085">
    <property type="term" value="P:transmembrane transport"/>
    <property type="evidence" value="ECO:0007669"/>
    <property type="project" value="TreeGrafter"/>
</dbReference>
<dbReference type="Pfam" id="PF01594">
    <property type="entry name" value="AI-2E_transport"/>
    <property type="match status" value="1"/>
</dbReference>
<sequence>MSLWEKFMANDRLRRFTVLVGLICILYLARSMMSIILLTFIFTFLVIRTVEYIRRKVKIPSRLIVITLYVLLIVLIYLAITIYVPKLINQSELMIKSVLNFYVAPHSGTNQILKYASSLIDENEIMKQVKNGAGVILEYVTSIGSMGFTFVMSLLLSFFFTVEKEEMYTFSRSFLKGPNAILFQDIYHYAKIFVNTFGIVLEAQFMIALVNTTVTVICLAIMQMPQIISLGLMIFILSLIPVAGVIISAVPLSIIAYSVGGFRYVVYIAIMLLVVHALESYVLNPKLMSSKTELPIFYTFVVLLVSEHLFGIWGLIVGIPIFTFALDVIGTKPVGKKHPYEEKVKKLVRKGKDE</sequence>
<feature type="transmembrane region" description="Helical" evidence="6">
    <location>
        <begin position="228"/>
        <end position="252"/>
    </location>
</feature>
<dbReference type="EMBL" id="JAIULA010000006">
    <property type="protein sequence ID" value="MCP0886531.1"/>
    <property type="molecule type" value="Genomic_DNA"/>
</dbReference>